<evidence type="ECO:0000256" key="1">
    <source>
        <dbReference type="ARBA" id="ARBA00009795"/>
    </source>
</evidence>
<dbReference type="GO" id="GO:0003779">
    <property type="term" value="F:actin binding"/>
    <property type="evidence" value="ECO:0007669"/>
    <property type="project" value="UniProtKB-KW"/>
</dbReference>
<feature type="region of interest" description="Disordered" evidence="6">
    <location>
        <begin position="1"/>
        <end position="40"/>
    </location>
</feature>
<comment type="caution">
    <text evidence="7">The sequence shown here is derived from an EMBL/GenBank/DDBJ whole genome shotgun (WGS) entry which is preliminary data.</text>
</comment>
<feature type="region of interest" description="Disordered" evidence="6">
    <location>
        <begin position="95"/>
        <end position="366"/>
    </location>
</feature>
<feature type="compositionally biased region" description="Basic and acidic residues" evidence="6">
    <location>
        <begin position="221"/>
        <end position="244"/>
    </location>
</feature>
<dbReference type="GO" id="GO:0030036">
    <property type="term" value="P:actin cytoskeleton organization"/>
    <property type="evidence" value="ECO:0007669"/>
    <property type="project" value="TreeGrafter"/>
</dbReference>
<organism evidence="7 8">
    <name type="scientific">Scyliorhinus torazame</name>
    <name type="common">Cloudy catshark</name>
    <name type="synonym">Catulus torazame</name>
    <dbReference type="NCBI Taxonomy" id="75743"/>
    <lineage>
        <taxon>Eukaryota</taxon>
        <taxon>Metazoa</taxon>
        <taxon>Chordata</taxon>
        <taxon>Craniata</taxon>
        <taxon>Vertebrata</taxon>
        <taxon>Chondrichthyes</taxon>
        <taxon>Elasmobranchii</taxon>
        <taxon>Galeomorphii</taxon>
        <taxon>Galeoidea</taxon>
        <taxon>Carcharhiniformes</taxon>
        <taxon>Scyliorhinidae</taxon>
        <taxon>Scyliorhinus</taxon>
    </lineage>
</organism>
<dbReference type="Proteomes" id="UP000288216">
    <property type="component" value="Unassembled WGS sequence"/>
</dbReference>
<dbReference type="OrthoDB" id="5563016at2759"/>
<evidence type="ECO:0000256" key="4">
    <source>
        <dbReference type="PROSITE-ProRule" id="PRU00401"/>
    </source>
</evidence>
<evidence type="ECO:0000256" key="5">
    <source>
        <dbReference type="RuleBase" id="RU301113"/>
    </source>
</evidence>
<accession>A0A401NMM8</accession>
<feature type="compositionally biased region" description="Basic and acidic residues" evidence="6">
    <location>
        <begin position="342"/>
        <end position="353"/>
    </location>
</feature>
<feature type="compositionally biased region" description="Polar residues" evidence="6">
    <location>
        <begin position="1"/>
        <end position="13"/>
    </location>
</feature>
<dbReference type="AlphaFoldDB" id="A0A401NMM8"/>
<proteinExistence type="inferred from homology"/>
<feature type="compositionally biased region" description="Basic and acidic residues" evidence="6">
    <location>
        <begin position="294"/>
        <end position="306"/>
    </location>
</feature>
<sequence length="443" mass="48657">MGQTSVSSFNQPVTADGLEKYSVTNPEALPPVSGTPPLKRKSKLASIGNIFKPWKWRKKKTSEKFQETSALLERKISTRQSRNELIRRGVLKEIPDQDGNAETTFRNGHTMHAVPIRVEPAAESPTGADPTVSAPPTQESDKHCNVAKHSNPLMPPQSPSRPHSAMNTNQPQDLPGFPGTGDTLRNSAKHSDFPSQPPSLQSNQSDSVGPPAAIHPPPQPGDHEEKTKAETERSLMVDVQKVDQTDPSEQQNLEKEILQADPSQPSKPDVTDGEMEISQGQTEKELTVTAETQKGGRDEVGRREKSAASPLPKKSHVQLNNSTPVIIIPSPTYRDSPGIDSDSDKSLQDKNESDESDEDDECLNSGQDTKQFSAASYMWPYSFSQAINDTPTGTETLLYTANYEKVNNMKREKIPCAIHYSINLLTAVVKRTVGTEESIKHKL</sequence>
<dbReference type="InterPro" id="IPR004018">
    <property type="entry name" value="RPEL_repeat"/>
</dbReference>
<keyword evidence="3 5" id="KW-0009">Actin-binding</keyword>
<feature type="compositionally biased region" description="Low complexity" evidence="6">
    <location>
        <begin position="198"/>
        <end position="212"/>
    </location>
</feature>
<evidence type="ECO:0000256" key="6">
    <source>
        <dbReference type="SAM" id="MobiDB-lite"/>
    </source>
</evidence>
<comment type="subunit">
    <text evidence="5">Binds PPP1CA and actin.</text>
</comment>
<dbReference type="PANTHER" id="PTHR12751">
    <property type="entry name" value="PHOSPHATASE AND ACTIN REGULATOR PHACTR"/>
    <property type="match status" value="1"/>
</dbReference>
<dbReference type="Pfam" id="PF02755">
    <property type="entry name" value="RPEL"/>
    <property type="match status" value="1"/>
</dbReference>
<dbReference type="PANTHER" id="PTHR12751:SF5">
    <property type="entry name" value="PHOSPHATASE AND ACTIN REGULATOR 2"/>
    <property type="match status" value="1"/>
</dbReference>
<evidence type="ECO:0000256" key="2">
    <source>
        <dbReference type="ARBA" id="ARBA00022737"/>
    </source>
</evidence>
<gene>
    <name evidence="7" type="ORF">scyTo_0011428</name>
</gene>
<dbReference type="STRING" id="75743.A0A401NMM8"/>
<evidence type="ECO:0000313" key="8">
    <source>
        <dbReference type="Proteomes" id="UP000288216"/>
    </source>
</evidence>
<dbReference type="PROSITE" id="PS51073">
    <property type="entry name" value="RPEL"/>
    <property type="match status" value="1"/>
</dbReference>
<evidence type="ECO:0000256" key="3">
    <source>
        <dbReference type="ARBA" id="ARBA00023203"/>
    </source>
</evidence>
<keyword evidence="8" id="KW-1185">Reference proteome</keyword>
<comment type="similarity">
    <text evidence="1 5">Belongs to the phosphatase and actin regulator family.</text>
</comment>
<name>A0A401NMM8_SCYTO</name>
<dbReference type="EMBL" id="BFAA01005186">
    <property type="protein sequence ID" value="GCB62141.1"/>
    <property type="molecule type" value="Genomic_DNA"/>
</dbReference>
<protein>
    <recommendedName>
        <fullName evidence="5">Phosphatase and actin regulator</fullName>
    </recommendedName>
</protein>
<dbReference type="GO" id="GO:0004864">
    <property type="term" value="F:protein phosphatase inhibitor activity"/>
    <property type="evidence" value="ECO:0007669"/>
    <property type="project" value="UniProtKB-UniRule"/>
</dbReference>
<dbReference type="SMART" id="SM00707">
    <property type="entry name" value="RPEL"/>
    <property type="match status" value="1"/>
</dbReference>
<feature type="repeat" description="RPEL" evidence="4">
    <location>
        <begin position="70"/>
        <end position="95"/>
    </location>
</feature>
<evidence type="ECO:0000313" key="7">
    <source>
        <dbReference type="EMBL" id="GCB62141.1"/>
    </source>
</evidence>
<reference evidence="7 8" key="1">
    <citation type="journal article" date="2018" name="Nat. Ecol. Evol.">
        <title>Shark genomes provide insights into elasmobranch evolution and the origin of vertebrates.</title>
        <authorList>
            <person name="Hara Y"/>
            <person name="Yamaguchi K"/>
            <person name="Onimaru K"/>
            <person name="Kadota M"/>
            <person name="Koyanagi M"/>
            <person name="Keeley SD"/>
            <person name="Tatsumi K"/>
            <person name="Tanaka K"/>
            <person name="Motone F"/>
            <person name="Kageyama Y"/>
            <person name="Nozu R"/>
            <person name="Adachi N"/>
            <person name="Nishimura O"/>
            <person name="Nakagawa R"/>
            <person name="Tanegashima C"/>
            <person name="Kiyatake I"/>
            <person name="Matsumoto R"/>
            <person name="Murakumo K"/>
            <person name="Nishida K"/>
            <person name="Terakita A"/>
            <person name="Kuratani S"/>
            <person name="Sato K"/>
            <person name="Hyodo S Kuraku.S."/>
        </authorList>
    </citation>
    <scope>NUCLEOTIDE SEQUENCE [LARGE SCALE GENOMIC DNA]</scope>
</reference>
<keyword evidence="2 5" id="KW-0677">Repeat</keyword>